<reference evidence="4 5" key="1">
    <citation type="submission" date="2016-10" db="EMBL/GenBank/DDBJ databases">
        <authorList>
            <person name="de Groot N.N."/>
        </authorList>
    </citation>
    <scope>NUCLEOTIDE SEQUENCE [LARGE SCALE GENOMIC DNA]</scope>
    <source>
        <strain evidence="4 5">CPCC 202699</strain>
    </source>
</reference>
<dbReference type="PANTHER" id="PTHR33371:SF16">
    <property type="entry name" value="MCE-FAMILY PROTEIN MCE3F"/>
    <property type="match status" value="1"/>
</dbReference>
<evidence type="ECO:0000259" key="3">
    <source>
        <dbReference type="Pfam" id="PF11887"/>
    </source>
</evidence>
<evidence type="ECO:0000313" key="5">
    <source>
        <dbReference type="Proteomes" id="UP000199515"/>
    </source>
</evidence>
<gene>
    <name evidence="4" type="ORF">SAMN05421504_10336</name>
</gene>
<dbReference type="Pfam" id="PF11887">
    <property type="entry name" value="Mce4_CUP1"/>
    <property type="match status" value="1"/>
</dbReference>
<dbReference type="AlphaFoldDB" id="A0A1H3CH78"/>
<dbReference type="RefSeq" id="WP_091289171.1">
    <property type="nucleotide sequence ID" value="NZ_FNON01000003.1"/>
</dbReference>
<sequence>MLTAKVRIQVLVFVVLALAVSAFVGAKYAGLGRLLGSGSYLVKIELADGGGLFTNGEVTYRGVAVGRVGELRLTRTGMEADLLIDDSAPRIPVNSMAIVTNRSAVGEQYVDLQPRTDGGPFLGDGAVIPRESTRIPLPVQDLLGNLSALSASVPTESLRTVIDEFDDALRNSGPNLQVLIDSANSFTQSAAAHLPQTQTLIGDGATVLRTQVDSTAAWRTFTGSAKQFAAALSSSDGDLRKLIETAPQASTQVTSLLRENSPGLPVLVANLLTLSKVFSSRSNGLEQLLVNTPRAVATTSSAITPDTAHLSLALTFNDPPPCLKGYESTTVRSSDVVTPLPLNTTAACTLPYGDPSSVRGSQNAPHPPVPDAAKPGGVGPVTLPGLQVSTDLKELLWLGK</sequence>
<dbReference type="STRING" id="589385.SAMN05421504_10336"/>
<feature type="region of interest" description="Disordered" evidence="1">
    <location>
        <begin position="351"/>
        <end position="385"/>
    </location>
</feature>
<organism evidence="4 5">
    <name type="scientific">Amycolatopsis xylanica</name>
    <dbReference type="NCBI Taxonomy" id="589385"/>
    <lineage>
        <taxon>Bacteria</taxon>
        <taxon>Bacillati</taxon>
        <taxon>Actinomycetota</taxon>
        <taxon>Actinomycetes</taxon>
        <taxon>Pseudonocardiales</taxon>
        <taxon>Pseudonocardiaceae</taxon>
        <taxon>Amycolatopsis</taxon>
    </lineage>
</organism>
<evidence type="ECO:0000256" key="1">
    <source>
        <dbReference type="SAM" id="MobiDB-lite"/>
    </source>
</evidence>
<dbReference type="PANTHER" id="PTHR33371">
    <property type="entry name" value="INTERMEMBRANE PHOSPHOLIPID TRANSPORT SYSTEM BINDING PROTEIN MLAD-RELATED"/>
    <property type="match status" value="1"/>
</dbReference>
<feature type="domain" description="Mce/MlaD" evidence="2">
    <location>
        <begin position="39"/>
        <end position="114"/>
    </location>
</feature>
<dbReference type="NCBIfam" id="TIGR00996">
    <property type="entry name" value="Mtu_fam_mce"/>
    <property type="match status" value="1"/>
</dbReference>
<dbReference type="InterPro" id="IPR052336">
    <property type="entry name" value="MlaD_Phospholipid_Transporter"/>
</dbReference>
<proteinExistence type="predicted"/>
<feature type="domain" description="Mammalian cell entry C-terminal" evidence="3">
    <location>
        <begin position="122"/>
        <end position="298"/>
    </location>
</feature>
<dbReference type="InterPro" id="IPR005693">
    <property type="entry name" value="Mce"/>
</dbReference>
<dbReference type="InterPro" id="IPR003399">
    <property type="entry name" value="Mce/MlaD"/>
</dbReference>
<name>A0A1H3CH78_9PSEU</name>
<dbReference type="GO" id="GO:0005576">
    <property type="term" value="C:extracellular region"/>
    <property type="evidence" value="ECO:0007669"/>
    <property type="project" value="TreeGrafter"/>
</dbReference>
<keyword evidence="5" id="KW-1185">Reference proteome</keyword>
<evidence type="ECO:0000259" key="2">
    <source>
        <dbReference type="Pfam" id="PF02470"/>
    </source>
</evidence>
<accession>A0A1H3CH78</accession>
<dbReference type="Proteomes" id="UP000199515">
    <property type="component" value="Unassembled WGS sequence"/>
</dbReference>
<dbReference type="EMBL" id="FNON01000003">
    <property type="protein sequence ID" value="SDX53572.1"/>
    <property type="molecule type" value="Genomic_DNA"/>
</dbReference>
<evidence type="ECO:0000313" key="4">
    <source>
        <dbReference type="EMBL" id="SDX53572.1"/>
    </source>
</evidence>
<dbReference type="InterPro" id="IPR024516">
    <property type="entry name" value="Mce_C"/>
</dbReference>
<dbReference type="OrthoDB" id="4741753at2"/>
<dbReference type="Pfam" id="PF02470">
    <property type="entry name" value="MlaD"/>
    <property type="match status" value="1"/>
</dbReference>
<protein>
    <submittedName>
        <fullName evidence="4">Phospholipid/cholesterol/gamma-HCH transport system substrate-binding protein</fullName>
    </submittedName>
</protein>